<dbReference type="GO" id="GO:0004185">
    <property type="term" value="F:serine-type carboxypeptidase activity"/>
    <property type="evidence" value="ECO:0007669"/>
    <property type="project" value="InterPro"/>
</dbReference>
<protein>
    <submittedName>
        <fullName evidence="7">Peptidase S10, serine carboxypeptidase, alpha/beta hydrolase fold protein</fullName>
    </submittedName>
</protein>
<dbReference type="PRINTS" id="PR00724">
    <property type="entry name" value="CRBOXYPTASEC"/>
</dbReference>
<dbReference type="AlphaFoldDB" id="A0A699GII8"/>
<keyword evidence="5" id="KW-0325">Glycoprotein</keyword>
<dbReference type="PROSITE" id="PS00560">
    <property type="entry name" value="CARBOXYPEPT_SER_HIS"/>
    <property type="match status" value="1"/>
</dbReference>
<feature type="compositionally biased region" description="Low complexity" evidence="6">
    <location>
        <begin position="650"/>
        <end position="660"/>
    </location>
</feature>
<feature type="compositionally biased region" description="Polar residues" evidence="6">
    <location>
        <begin position="628"/>
        <end position="649"/>
    </location>
</feature>
<comment type="caution">
    <text evidence="7">The sequence shown here is derived from an EMBL/GenBank/DDBJ whole genome shotgun (WGS) entry which is preliminary data.</text>
</comment>
<evidence type="ECO:0000256" key="5">
    <source>
        <dbReference type="ARBA" id="ARBA00023180"/>
    </source>
</evidence>
<sequence length="916" mass="104261">MELQDKSGVADANESPGSLSQPAGWGFVPMCMLLDFAFKLTVRIVLGRGSLYFKTGYIGVGKNETVQLFYYFVESEGNPEEDPLIIWLAGGPGCGTLRAFFYEIGPMQIQYGNYMDNVPALALDPNSWTKVANVIYLDAPTLTGYSYTTNPESVRSSDTESAFQTAEFLRKFVRDHPKFSKNPMYVTGISYSGIVIPIITEELYRGNDEGLEPFVNIQGYMGGNPLTDKTGDINSRLEYAYRVALISDELYEATRNDCNEADNNNLRCMLDINEVNKRVGPINIQQILDPDCDPATNLVRDGNPVTRGNRRTLRADPINMLPARSALKDTFCRGDYYNYATMWANDADVMKALGVREGTVKEWLLCNLDMKYNYGKPSMPQYEFNVRSSVAYHERLTKRNCRALIFSGDHDMMVPHVGTRNWINSLNLTITTSNWATWYVSGQAAGYKTTYARDNYTLAFATVKGAGHTAPEFRPAECFELVKRSNLFGNNKWYQSLLRSFDHKKNNIQTLSFSQSIQKMVKSSSSSKNEVFDDSLCSKACLSQVEARLVEFKSQEIKLCKKIKGLEFDLKNKNIKIERLLNELEQAKKEKGDLDSKLTGFQSASKDPDNLLESQRTDKNKEDLGYNDTITDYSRPSPTIESNTNDLQNSNSSVTETGVSSSTISSKPVINFVKAVDRPTEIKTNKVETMKKLAVKYVELYRKTSKSSNFDHLAYNCRVWVDRKETWPKNNYTHKSMSPKDVFHKTGRSPTRINRPNVNSLRPKTTQDLVIIKLIQRVKRLERELKARTPPTKIHYVEVRGRSRGRPTIVSNGIICKLRQSCPRHVLLGRRVDLSRRGEQHLILELRLSVFFLQALEQRESSNTSFFELERETKVDDEYDLDDDDDDDLYDGHDMSENLQAICDDWDIKVCGRKNK</sequence>
<dbReference type="PANTHER" id="PTHR11802">
    <property type="entry name" value="SERINE PROTEASE FAMILY S10 SERINE CARBOXYPEPTIDASE"/>
    <property type="match status" value="1"/>
</dbReference>
<organism evidence="7">
    <name type="scientific">Tanacetum cinerariifolium</name>
    <name type="common">Dalmatian daisy</name>
    <name type="synonym">Chrysanthemum cinerariifolium</name>
    <dbReference type="NCBI Taxonomy" id="118510"/>
    <lineage>
        <taxon>Eukaryota</taxon>
        <taxon>Viridiplantae</taxon>
        <taxon>Streptophyta</taxon>
        <taxon>Embryophyta</taxon>
        <taxon>Tracheophyta</taxon>
        <taxon>Spermatophyta</taxon>
        <taxon>Magnoliopsida</taxon>
        <taxon>eudicotyledons</taxon>
        <taxon>Gunneridae</taxon>
        <taxon>Pentapetalae</taxon>
        <taxon>asterids</taxon>
        <taxon>campanulids</taxon>
        <taxon>Asterales</taxon>
        <taxon>Asteraceae</taxon>
        <taxon>Asteroideae</taxon>
        <taxon>Anthemideae</taxon>
        <taxon>Anthemidinae</taxon>
        <taxon>Tanacetum</taxon>
    </lineage>
</organism>
<feature type="compositionally biased region" description="Polar residues" evidence="6">
    <location>
        <begin position="748"/>
        <end position="760"/>
    </location>
</feature>
<feature type="region of interest" description="Disordered" evidence="6">
    <location>
        <begin position="738"/>
        <end position="760"/>
    </location>
</feature>
<proteinExistence type="inferred from homology"/>
<evidence type="ECO:0000256" key="6">
    <source>
        <dbReference type="SAM" id="MobiDB-lite"/>
    </source>
</evidence>
<evidence type="ECO:0000256" key="2">
    <source>
        <dbReference type="ARBA" id="ARBA00022645"/>
    </source>
</evidence>
<comment type="similarity">
    <text evidence="1">Belongs to the peptidase S10 family.</text>
</comment>
<dbReference type="Pfam" id="PF00450">
    <property type="entry name" value="Peptidase_S10"/>
    <property type="match status" value="1"/>
</dbReference>
<feature type="region of interest" description="Disordered" evidence="6">
    <location>
        <begin position="595"/>
        <end position="660"/>
    </location>
</feature>
<keyword evidence="4 7" id="KW-0378">Hydrolase</keyword>
<dbReference type="GO" id="GO:0006508">
    <property type="term" value="P:proteolysis"/>
    <property type="evidence" value="ECO:0007669"/>
    <property type="project" value="UniProtKB-KW"/>
</dbReference>
<dbReference type="GO" id="GO:0016747">
    <property type="term" value="F:acyltransferase activity, transferring groups other than amino-acyl groups"/>
    <property type="evidence" value="ECO:0007669"/>
    <property type="project" value="TreeGrafter"/>
</dbReference>
<dbReference type="InterPro" id="IPR033124">
    <property type="entry name" value="Ser_caboxypep_his_AS"/>
</dbReference>
<evidence type="ECO:0000256" key="1">
    <source>
        <dbReference type="ARBA" id="ARBA00009431"/>
    </source>
</evidence>
<dbReference type="SUPFAM" id="SSF53474">
    <property type="entry name" value="alpha/beta-Hydrolases"/>
    <property type="match status" value="1"/>
</dbReference>
<dbReference type="InterPro" id="IPR001563">
    <property type="entry name" value="Peptidase_S10"/>
</dbReference>
<dbReference type="GO" id="GO:0019748">
    <property type="term" value="P:secondary metabolic process"/>
    <property type="evidence" value="ECO:0007669"/>
    <property type="project" value="TreeGrafter"/>
</dbReference>
<accession>A0A699GII8</accession>
<evidence type="ECO:0000313" key="7">
    <source>
        <dbReference type="EMBL" id="GEU29052.1"/>
    </source>
</evidence>
<keyword evidence="2 7" id="KW-0121">Carboxypeptidase</keyword>
<name>A0A699GII8_TANCI</name>
<dbReference type="Gene3D" id="3.40.50.1820">
    <property type="entry name" value="alpha/beta hydrolase"/>
    <property type="match status" value="1"/>
</dbReference>
<dbReference type="EMBL" id="BKCJ010000040">
    <property type="protein sequence ID" value="GEU29052.1"/>
    <property type="molecule type" value="Genomic_DNA"/>
</dbReference>
<dbReference type="PANTHER" id="PTHR11802:SF382">
    <property type="entry name" value="PEPTIDASE S10, SERINE CARBOXYPEPTIDASE, ALPHA_BETA HYDROLASE"/>
    <property type="match status" value="1"/>
</dbReference>
<dbReference type="InterPro" id="IPR029058">
    <property type="entry name" value="AB_hydrolase_fold"/>
</dbReference>
<evidence type="ECO:0000256" key="3">
    <source>
        <dbReference type="ARBA" id="ARBA00022670"/>
    </source>
</evidence>
<reference evidence="7" key="1">
    <citation type="journal article" date="2019" name="Sci. Rep.">
        <title>Draft genome of Tanacetum cinerariifolium, the natural source of mosquito coil.</title>
        <authorList>
            <person name="Yamashiro T."/>
            <person name="Shiraishi A."/>
            <person name="Satake H."/>
            <person name="Nakayama K."/>
        </authorList>
    </citation>
    <scope>NUCLEOTIDE SEQUENCE</scope>
</reference>
<keyword evidence="3" id="KW-0645">Protease</keyword>
<feature type="compositionally biased region" description="Basic and acidic residues" evidence="6">
    <location>
        <begin position="615"/>
        <end position="624"/>
    </location>
</feature>
<evidence type="ECO:0000256" key="4">
    <source>
        <dbReference type="ARBA" id="ARBA00022801"/>
    </source>
</evidence>
<gene>
    <name evidence="7" type="ORF">Tci_001030</name>
</gene>